<organism evidence="3 4">
    <name type="scientific">Platanthera guangdongensis</name>
    <dbReference type="NCBI Taxonomy" id="2320717"/>
    <lineage>
        <taxon>Eukaryota</taxon>
        <taxon>Viridiplantae</taxon>
        <taxon>Streptophyta</taxon>
        <taxon>Embryophyta</taxon>
        <taxon>Tracheophyta</taxon>
        <taxon>Spermatophyta</taxon>
        <taxon>Magnoliopsida</taxon>
        <taxon>Liliopsida</taxon>
        <taxon>Asparagales</taxon>
        <taxon>Orchidaceae</taxon>
        <taxon>Orchidoideae</taxon>
        <taxon>Orchideae</taxon>
        <taxon>Orchidinae</taxon>
        <taxon>Platanthera</taxon>
    </lineage>
</organism>
<evidence type="ECO:0000313" key="4">
    <source>
        <dbReference type="Proteomes" id="UP001412067"/>
    </source>
</evidence>
<keyword evidence="2" id="KW-0812">Transmembrane</keyword>
<name>A0ABR2MBV7_9ASPA</name>
<reference evidence="3 4" key="1">
    <citation type="journal article" date="2022" name="Nat. Plants">
        <title>Genomes of leafy and leafless Platanthera orchids illuminate the evolution of mycoheterotrophy.</title>
        <authorList>
            <person name="Li M.H."/>
            <person name="Liu K.W."/>
            <person name="Li Z."/>
            <person name="Lu H.C."/>
            <person name="Ye Q.L."/>
            <person name="Zhang D."/>
            <person name="Wang J.Y."/>
            <person name="Li Y.F."/>
            <person name="Zhong Z.M."/>
            <person name="Liu X."/>
            <person name="Yu X."/>
            <person name="Liu D.K."/>
            <person name="Tu X.D."/>
            <person name="Liu B."/>
            <person name="Hao Y."/>
            <person name="Liao X.Y."/>
            <person name="Jiang Y.T."/>
            <person name="Sun W.H."/>
            <person name="Chen J."/>
            <person name="Chen Y.Q."/>
            <person name="Ai Y."/>
            <person name="Zhai J.W."/>
            <person name="Wu S.S."/>
            <person name="Zhou Z."/>
            <person name="Hsiao Y.Y."/>
            <person name="Wu W.L."/>
            <person name="Chen Y.Y."/>
            <person name="Lin Y.F."/>
            <person name="Hsu J.L."/>
            <person name="Li C.Y."/>
            <person name="Wang Z.W."/>
            <person name="Zhao X."/>
            <person name="Zhong W.Y."/>
            <person name="Ma X.K."/>
            <person name="Ma L."/>
            <person name="Huang J."/>
            <person name="Chen G.Z."/>
            <person name="Huang M.Z."/>
            <person name="Huang L."/>
            <person name="Peng D.H."/>
            <person name="Luo Y.B."/>
            <person name="Zou S.Q."/>
            <person name="Chen S.P."/>
            <person name="Lan S."/>
            <person name="Tsai W.C."/>
            <person name="Van de Peer Y."/>
            <person name="Liu Z.J."/>
        </authorList>
    </citation>
    <scope>NUCLEOTIDE SEQUENCE [LARGE SCALE GENOMIC DNA]</scope>
    <source>
        <strain evidence="3">Lor288</strain>
    </source>
</reference>
<keyword evidence="4" id="KW-1185">Reference proteome</keyword>
<keyword evidence="2" id="KW-0472">Membrane</keyword>
<evidence type="ECO:0000256" key="2">
    <source>
        <dbReference type="SAM" id="Phobius"/>
    </source>
</evidence>
<protein>
    <submittedName>
        <fullName evidence="3">Uncharacterized protein</fullName>
    </submittedName>
</protein>
<evidence type="ECO:0000313" key="3">
    <source>
        <dbReference type="EMBL" id="KAK8961357.1"/>
    </source>
</evidence>
<dbReference type="Proteomes" id="UP001412067">
    <property type="component" value="Unassembled WGS sequence"/>
</dbReference>
<feature type="region of interest" description="Disordered" evidence="1">
    <location>
        <begin position="73"/>
        <end position="94"/>
    </location>
</feature>
<dbReference type="EMBL" id="JBBWWR010000009">
    <property type="protein sequence ID" value="KAK8961357.1"/>
    <property type="molecule type" value="Genomic_DNA"/>
</dbReference>
<feature type="region of interest" description="Disordered" evidence="1">
    <location>
        <begin position="1"/>
        <end position="20"/>
    </location>
</feature>
<evidence type="ECO:0000256" key="1">
    <source>
        <dbReference type="SAM" id="MobiDB-lite"/>
    </source>
</evidence>
<accession>A0ABR2MBV7</accession>
<feature type="compositionally biased region" description="Basic residues" evidence="1">
    <location>
        <begin position="74"/>
        <end position="87"/>
    </location>
</feature>
<proteinExistence type="predicted"/>
<comment type="caution">
    <text evidence="3">The sequence shown here is derived from an EMBL/GenBank/DDBJ whole genome shotgun (WGS) entry which is preliminary data.</text>
</comment>
<keyword evidence="2" id="KW-1133">Transmembrane helix</keyword>
<feature type="transmembrane region" description="Helical" evidence="2">
    <location>
        <begin position="132"/>
        <end position="150"/>
    </location>
</feature>
<gene>
    <name evidence="3" type="ORF">KSP40_PGU000818</name>
</gene>
<sequence length="170" mass="19975">MKEPAQGGANGLNENIGGTWKQSVKDLNGNMREQKTETQNFFLENYISAHNYSPTFYHCYSFNSYPSKEQSFKKSQRITSKRRRKHLHTENKNSDIKLLQTSSQPHHYSLYYHYQPSTICSSQLLQIMYNKLQVNLIIIHCILEFLVFWGDFSWDHFGHKSLLFTLSLVS</sequence>